<protein>
    <submittedName>
        <fullName evidence="2">Uncharacterized protein</fullName>
    </submittedName>
</protein>
<name>A0ABV9E8G8_9ACTN</name>
<feature type="compositionally biased region" description="Basic and acidic residues" evidence="1">
    <location>
        <begin position="272"/>
        <end position="308"/>
    </location>
</feature>
<organism evidence="2 3">
    <name type="scientific">Sphaerisporangium corydalis</name>
    <dbReference type="NCBI Taxonomy" id="1441875"/>
    <lineage>
        <taxon>Bacteria</taxon>
        <taxon>Bacillati</taxon>
        <taxon>Actinomycetota</taxon>
        <taxon>Actinomycetes</taxon>
        <taxon>Streptosporangiales</taxon>
        <taxon>Streptosporangiaceae</taxon>
        <taxon>Sphaerisporangium</taxon>
    </lineage>
</organism>
<evidence type="ECO:0000256" key="1">
    <source>
        <dbReference type="SAM" id="MobiDB-lite"/>
    </source>
</evidence>
<comment type="caution">
    <text evidence="2">The sequence shown here is derived from an EMBL/GenBank/DDBJ whole genome shotgun (WGS) entry which is preliminary data.</text>
</comment>
<evidence type="ECO:0000313" key="3">
    <source>
        <dbReference type="Proteomes" id="UP001595891"/>
    </source>
</evidence>
<gene>
    <name evidence="2" type="ORF">ACFO8L_06375</name>
</gene>
<keyword evidence="3" id="KW-1185">Reference proteome</keyword>
<dbReference type="RefSeq" id="WP_262847280.1">
    <property type="nucleotide sequence ID" value="NZ_JANZYP010000061.1"/>
</dbReference>
<evidence type="ECO:0000313" key="2">
    <source>
        <dbReference type="EMBL" id="MFC4585687.1"/>
    </source>
</evidence>
<feature type="compositionally biased region" description="Basic and acidic residues" evidence="1">
    <location>
        <begin position="164"/>
        <end position="214"/>
    </location>
</feature>
<dbReference type="Proteomes" id="UP001595891">
    <property type="component" value="Unassembled WGS sequence"/>
</dbReference>
<dbReference type="EMBL" id="JBHSFN010000003">
    <property type="protein sequence ID" value="MFC4585687.1"/>
    <property type="molecule type" value="Genomic_DNA"/>
</dbReference>
<proteinExistence type="predicted"/>
<accession>A0ABV9E8G8</accession>
<feature type="region of interest" description="Disordered" evidence="1">
    <location>
        <begin position="160"/>
        <end position="315"/>
    </location>
</feature>
<sequence>MAVGYLVTQQQRRRRLQERFGPEYERTVGERENRRAAEQELREREQRHATLDIKTLAPEVRSTYTKKWAEVQERFVDAPGFAVTEADHLVTAVMADRGYPTEGFEQQVSDLSVSYAPTLDHYRKAHEISSRAARQEASTEELRQAMVHYRALFEELLEDTTGSGRERENGHGRHDHTESVNDDDGRTATDDGRTVTHDGRTVTDDGRTLTDDGRTVGGSGRGTITGPEGTAAVDTGRGTVSGPEGSAAVDTGRGVAEPDRRSVVDPDGAVVDPERRAAVDAEREETVDPDRRGPVNNDDARLAEDRTSRRNTQGG</sequence>
<reference evidence="3" key="1">
    <citation type="journal article" date="2019" name="Int. J. Syst. Evol. Microbiol.">
        <title>The Global Catalogue of Microorganisms (GCM) 10K type strain sequencing project: providing services to taxonomists for standard genome sequencing and annotation.</title>
        <authorList>
            <consortium name="The Broad Institute Genomics Platform"/>
            <consortium name="The Broad Institute Genome Sequencing Center for Infectious Disease"/>
            <person name="Wu L."/>
            <person name="Ma J."/>
        </authorList>
    </citation>
    <scope>NUCLEOTIDE SEQUENCE [LARGE SCALE GENOMIC DNA]</scope>
    <source>
        <strain evidence="3">CCUG 49560</strain>
    </source>
</reference>